<dbReference type="InterPro" id="IPR027796">
    <property type="entry name" value="OTT_1508_deam-like"/>
</dbReference>
<dbReference type="EMBL" id="JAWRVI010000274">
    <property type="protein sequence ID" value="KAK4069640.1"/>
    <property type="molecule type" value="Genomic_DNA"/>
</dbReference>
<keyword evidence="3" id="KW-1185">Reference proteome</keyword>
<evidence type="ECO:0000313" key="2">
    <source>
        <dbReference type="EMBL" id="KAK4069640.1"/>
    </source>
</evidence>
<name>A0ABR0BDG4_PURLI</name>
<sequence length="825" mass="93126">MVWTTPGTRGHDEVNARVGWAIFILSYLTQKRSHTELLRCGADDEEEDEGLDAQTDAETERNVVLQGPEDSIRARFLDCIAQLLSPSKGWDNVSATALREREDYVAVDVARNDCFGIAGSGQAHQEACAFEGLEAEYCRELTEYLSCQQACTSGFETCAISYTGERVDYWVKRLKDLVTKLHAQEIDNQSEYYRLLSTKTWITLIELFHVGNLAASRLRERIVQQAYECVVSTEVHQMLHLAFKPMVSSKLWHGLRFVARPILDCRMLRSIASQCPQFSDVRIYPVPPRPAAAIRPEYQIDILNAWTRLTGTVPSESEAKKLAVFGEKFSQDLAASYSLHAETQLLMHSEDNPRFSPTHRYFGCSKKSCLLCGTLLQALPDPITTRGRHGICYPAWGIPRPKSAEGETALRSLEKTLVARIKVLLDIPAQMRKAYFEPPVPQSTLVSDFSMLGTQNWLETQERLTHAKEAGSARLRSRLLLFATQTSRPSPNHKRAIFFPVDREQPRMIWVPIDYKMYEGVPYHDINPYPYLGEDCPVTGIMRIEHNPVRGRNLGSGMVAFAAQKEGYSVAVIHREAFLKDGSLTNKSILKSVRLSGIPPHSWRGPIIALRTTPSESFEDITLADFRHIIDYLVSYGTTETRESTTKPDGRLTATVRGVKICCLGEEKLHGSEPYISVDVSRAHPARLTFGHCDISPISRLVGMPLKIWKYSDIDQQTDPPAWVGNESLDSNPNAVFLMMETDPKKPDWGWIPRRWSEGLGNILAVRADDKDLTVKDVRMMCYFARHKLQPMFEDAMGSGSVQRTKQEVLEFITWGNMVACEDDI</sequence>
<evidence type="ECO:0008006" key="4">
    <source>
        <dbReference type="Google" id="ProtNLM"/>
    </source>
</evidence>
<dbReference type="Proteomes" id="UP001287286">
    <property type="component" value="Unassembled WGS sequence"/>
</dbReference>
<evidence type="ECO:0000256" key="1">
    <source>
        <dbReference type="SAM" id="MobiDB-lite"/>
    </source>
</evidence>
<proteinExistence type="predicted"/>
<dbReference type="Pfam" id="PF14441">
    <property type="entry name" value="OTT_1508_deam"/>
    <property type="match status" value="1"/>
</dbReference>
<accession>A0ABR0BDG4</accession>
<gene>
    <name evidence="2" type="ORF">Purlil1_13676</name>
</gene>
<evidence type="ECO:0000313" key="3">
    <source>
        <dbReference type="Proteomes" id="UP001287286"/>
    </source>
</evidence>
<reference evidence="2 3" key="1">
    <citation type="journal article" date="2024" name="Microbiol. Resour. Announc.">
        <title>Genome annotations for the ascomycete fungi Trichoderma harzianum, Trichoderma aggressivum, and Purpureocillium lilacinum.</title>
        <authorList>
            <person name="Beijen E.P.W."/>
            <person name="Ohm R.A."/>
        </authorList>
    </citation>
    <scope>NUCLEOTIDE SEQUENCE [LARGE SCALE GENOMIC DNA]</scope>
    <source>
        <strain evidence="2 3">CBS 150709</strain>
    </source>
</reference>
<feature type="compositionally biased region" description="Acidic residues" evidence="1">
    <location>
        <begin position="43"/>
        <end position="57"/>
    </location>
</feature>
<organism evidence="2 3">
    <name type="scientific">Purpureocillium lilacinum</name>
    <name type="common">Paecilomyces lilacinus</name>
    <dbReference type="NCBI Taxonomy" id="33203"/>
    <lineage>
        <taxon>Eukaryota</taxon>
        <taxon>Fungi</taxon>
        <taxon>Dikarya</taxon>
        <taxon>Ascomycota</taxon>
        <taxon>Pezizomycotina</taxon>
        <taxon>Sordariomycetes</taxon>
        <taxon>Hypocreomycetidae</taxon>
        <taxon>Hypocreales</taxon>
        <taxon>Ophiocordycipitaceae</taxon>
        <taxon>Purpureocillium</taxon>
    </lineage>
</organism>
<protein>
    <recommendedName>
        <fullName evidence="4">Transcription factor domain-containing protein</fullName>
    </recommendedName>
</protein>
<feature type="region of interest" description="Disordered" evidence="1">
    <location>
        <begin position="42"/>
        <end position="62"/>
    </location>
</feature>
<comment type="caution">
    <text evidence="2">The sequence shown here is derived from an EMBL/GenBank/DDBJ whole genome shotgun (WGS) entry which is preliminary data.</text>
</comment>